<accession>A0A9P7AWE0</accession>
<gene>
    <name evidence="3" type="ORF">D0Z07_5333</name>
</gene>
<dbReference type="AlphaFoldDB" id="A0A9P7AWE0"/>
<keyword evidence="4" id="KW-1185">Reference proteome</keyword>
<reference evidence="3" key="1">
    <citation type="submission" date="2019-07" db="EMBL/GenBank/DDBJ databases">
        <title>Hyphodiscus hymeniophilus genome sequencing and assembly.</title>
        <authorList>
            <person name="Kramer G."/>
            <person name="Nodwell J."/>
        </authorList>
    </citation>
    <scope>NUCLEOTIDE SEQUENCE</scope>
    <source>
        <strain evidence="3">ATCC 34498</strain>
    </source>
</reference>
<dbReference type="Proteomes" id="UP000785200">
    <property type="component" value="Unassembled WGS sequence"/>
</dbReference>
<dbReference type="EMBL" id="VNKQ01000010">
    <property type="protein sequence ID" value="KAG0648194.1"/>
    <property type="molecule type" value="Genomic_DNA"/>
</dbReference>
<evidence type="ECO:0000256" key="2">
    <source>
        <dbReference type="SAM" id="Phobius"/>
    </source>
</evidence>
<protein>
    <submittedName>
        <fullName evidence="3">Uncharacterized protein</fullName>
    </submittedName>
</protein>
<keyword evidence="2" id="KW-1133">Transmembrane helix</keyword>
<keyword evidence="2" id="KW-0812">Transmembrane</keyword>
<feature type="compositionally biased region" description="Low complexity" evidence="1">
    <location>
        <begin position="62"/>
        <end position="71"/>
    </location>
</feature>
<organism evidence="3 4">
    <name type="scientific">Hyphodiscus hymeniophilus</name>
    <dbReference type="NCBI Taxonomy" id="353542"/>
    <lineage>
        <taxon>Eukaryota</taxon>
        <taxon>Fungi</taxon>
        <taxon>Dikarya</taxon>
        <taxon>Ascomycota</taxon>
        <taxon>Pezizomycotina</taxon>
        <taxon>Leotiomycetes</taxon>
        <taxon>Helotiales</taxon>
        <taxon>Hyphodiscaceae</taxon>
        <taxon>Hyphodiscus</taxon>
    </lineage>
</organism>
<evidence type="ECO:0000256" key="1">
    <source>
        <dbReference type="SAM" id="MobiDB-lite"/>
    </source>
</evidence>
<feature type="transmembrane region" description="Helical" evidence="2">
    <location>
        <begin position="36"/>
        <end position="52"/>
    </location>
</feature>
<name>A0A9P7AWE0_9HELO</name>
<dbReference type="OrthoDB" id="3543517at2759"/>
<evidence type="ECO:0000313" key="4">
    <source>
        <dbReference type="Proteomes" id="UP000785200"/>
    </source>
</evidence>
<keyword evidence="2" id="KW-0472">Membrane</keyword>
<feature type="region of interest" description="Disordered" evidence="1">
    <location>
        <begin position="58"/>
        <end position="124"/>
    </location>
</feature>
<sequence>MQTDVLRAIQWECNGNQWVAPKPPAVLTLGVVDADYVTYLMTVAVGRFYIFFTTKQQTPKMSFSTTSSFTTQAPTLFGRGGYNGPAKDEDEDSFSMSAPLNFGRGGYNRGDDDDDEEDGRGGYN</sequence>
<proteinExistence type="predicted"/>
<comment type="caution">
    <text evidence="3">The sequence shown here is derived from an EMBL/GenBank/DDBJ whole genome shotgun (WGS) entry which is preliminary data.</text>
</comment>
<evidence type="ECO:0000313" key="3">
    <source>
        <dbReference type="EMBL" id="KAG0648194.1"/>
    </source>
</evidence>